<proteinExistence type="inferred from homology"/>
<comment type="similarity">
    <text evidence="2 5">Belongs to the bacterial histone-like protein family.</text>
</comment>
<dbReference type="SMART" id="SM00411">
    <property type="entry name" value="BHL"/>
    <property type="match status" value="1"/>
</dbReference>
<evidence type="ECO:0000256" key="1">
    <source>
        <dbReference type="ARBA" id="ARBA00003819"/>
    </source>
</evidence>
<gene>
    <name evidence="6" type="ORF">E0W69_006195</name>
</gene>
<dbReference type="PANTHER" id="PTHR33175:SF3">
    <property type="entry name" value="DNA-BINDING PROTEIN HU-BETA"/>
    <property type="match status" value="1"/>
</dbReference>
<dbReference type="RefSeq" id="WP_131329162.1">
    <property type="nucleotide sequence ID" value="NZ_CP044016.1"/>
</dbReference>
<name>A0A5P2FYL0_9BACT</name>
<dbReference type="PROSITE" id="PS00045">
    <property type="entry name" value="HISTONE_LIKE"/>
    <property type="match status" value="1"/>
</dbReference>
<dbReference type="PRINTS" id="PR01727">
    <property type="entry name" value="DNABINDINGHU"/>
</dbReference>
<organism evidence="6 7">
    <name type="scientific">Rhizosphaericola mali</name>
    <dbReference type="NCBI Taxonomy" id="2545455"/>
    <lineage>
        <taxon>Bacteria</taxon>
        <taxon>Pseudomonadati</taxon>
        <taxon>Bacteroidota</taxon>
        <taxon>Chitinophagia</taxon>
        <taxon>Chitinophagales</taxon>
        <taxon>Chitinophagaceae</taxon>
        <taxon>Rhizosphaericola</taxon>
    </lineage>
</organism>
<keyword evidence="4 6" id="KW-0238">DNA-binding</keyword>
<dbReference type="Gene3D" id="4.10.520.10">
    <property type="entry name" value="IHF-like DNA-binding proteins"/>
    <property type="match status" value="1"/>
</dbReference>
<keyword evidence="3" id="KW-0226">DNA condensation</keyword>
<dbReference type="PANTHER" id="PTHR33175">
    <property type="entry name" value="DNA-BINDING PROTEIN HU"/>
    <property type="match status" value="1"/>
</dbReference>
<reference evidence="6 7" key="1">
    <citation type="submission" date="2019-09" db="EMBL/GenBank/DDBJ databases">
        <title>Complete genome sequence of Arachidicoccus sp. B3-10 isolated from apple orchard soil.</title>
        <authorList>
            <person name="Kim H.S."/>
            <person name="Han K.-I."/>
            <person name="Suh M.K."/>
            <person name="Lee K.C."/>
            <person name="Eom M.K."/>
            <person name="Kim J.-S."/>
            <person name="Kang S.W."/>
            <person name="Sin Y."/>
            <person name="Lee J.-S."/>
        </authorList>
    </citation>
    <scope>NUCLEOTIDE SEQUENCE [LARGE SCALE GENOMIC DNA]</scope>
    <source>
        <strain evidence="6 7">B3-10</strain>
    </source>
</reference>
<dbReference type="GO" id="GO:0042802">
    <property type="term" value="F:identical protein binding"/>
    <property type="evidence" value="ECO:0007669"/>
    <property type="project" value="UniProtKB-ARBA"/>
</dbReference>
<evidence type="ECO:0000313" key="6">
    <source>
        <dbReference type="EMBL" id="QES88275.1"/>
    </source>
</evidence>
<dbReference type="Pfam" id="PF00216">
    <property type="entry name" value="Bac_DNA_binding"/>
    <property type="match status" value="1"/>
</dbReference>
<dbReference type="InterPro" id="IPR020816">
    <property type="entry name" value="Histone-like_DNA-bd_CS"/>
</dbReference>
<evidence type="ECO:0000256" key="2">
    <source>
        <dbReference type="ARBA" id="ARBA00010529"/>
    </source>
</evidence>
<protein>
    <submittedName>
        <fullName evidence="6">HU family DNA-binding protein</fullName>
    </submittedName>
</protein>
<dbReference type="GO" id="GO:0006351">
    <property type="term" value="P:DNA-templated transcription"/>
    <property type="evidence" value="ECO:0007669"/>
    <property type="project" value="UniProtKB-ARBA"/>
</dbReference>
<evidence type="ECO:0000256" key="4">
    <source>
        <dbReference type="ARBA" id="ARBA00023125"/>
    </source>
</evidence>
<dbReference type="Proteomes" id="UP000292424">
    <property type="component" value="Chromosome"/>
</dbReference>
<dbReference type="GO" id="GO:0030261">
    <property type="term" value="P:chromosome condensation"/>
    <property type="evidence" value="ECO:0007669"/>
    <property type="project" value="UniProtKB-KW"/>
</dbReference>
<dbReference type="GO" id="GO:1990178">
    <property type="term" value="C:HU-DNA complex"/>
    <property type="evidence" value="ECO:0007669"/>
    <property type="project" value="UniProtKB-ARBA"/>
</dbReference>
<dbReference type="AlphaFoldDB" id="A0A5P2FYL0"/>
<keyword evidence="7" id="KW-1185">Reference proteome</keyword>
<dbReference type="OrthoDB" id="9799835at2"/>
<dbReference type="GO" id="GO:0030527">
    <property type="term" value="F:structural constituent of chromatin"/>
    <property type="evidence" value="ECO:0007669"/>
    <property type="project" value="InterPro"/>
</dbReference>
<evidence type="ECO:0000313" key="7">
    <source>
        <dbReference type="Proteomes" id="UP000292424"/>
    </source>
</evidence>
<dbReference type="InterPro" id="IPR010992">
    <property type="entry name" value="IHF-like_DNA-bd_dom_sf"/>
</dbReference>
<dbReference type="KEGG" id="arac:E0W69_006195"/>
<sequence length="99" mass="10375">MNKSELIDLLASKAGTTKTDAGKVLDAFTETVTETLAGGDSVTLIGFGTFSVSERSARNGRNPQTGETIKIKASKVAKFKAGKVVSEAVNAKQKKKATK</sequence>
<dbReference type="GO" id="GO:1990103">
    <property type="term" value="C:DnaA-HU complex"/>
    <property type="evidence" value="ECO:0007669"/>
    <property type="project" value="UniProtKB-ARBA"/>
</dbReference>
<dbReference type="CDD" id="cd13831">
    <property type="entry name" value="HU"/>
    <property type="match status" value="1"/>
</dbReference>
<dbReference type="GO" id="GO:0003677">
    <property type="term" value="F:DNA binding"/>
    <property type="evidence" value="ECO:0007669"/>
    <property type="project" value="UniProtKB-KW"/>
</dbReference>
<dbReference type="SUPFAM" id="SSF47729">
    <property type="entry name" value="IHF-like DNA-binding proteins"/>
    <property type="match status" value="1"/>
</dbReference>
<comment type="function">
    <text evidence="1">Histone-like DNA-binding protein which is capable of wrapping DNA to stabilize it, and thus to prevent its denaturation under extreme environmental conditions.</text>
</comment>
<accession>A0A5P2FYL0</accession>
<dbReference type="FunFam" id="4.10.520.10:FF:000001">
    <property type="entry name" value="DNA-binding protein HU"/>
    <property type="match status" value="1"/>
</dbReference>
<dbReference type="GO" id="GO:0005829">
    <property type="term" value="C:cytosol"/>
    <property type="evidence" value="ECO:0007669"/>
    <property type="project" value="TreeGrafter"/>
</dbReference>
<dbReference type="GO" id="GO:0006270">
    <property type="term" value="P:DNA replication initiation"/>
    <property type="evidence" value="ECO:0007669"/>
    <property type="project" value="UniProtKB-ARBA"/>
</dbReference>
<dbReference type="EMBL" id="CP044016">
    <property type="protein sequence ID" value="QES88275.1"/>
    <property type="molecule type" value="Genomic_DNA"/>
</dbReference>
<evidence type="ECO:0000256" key="5">
    <source>
        <dbReference type="RuleBase" id="RU003939"/>
    </source>
</evidence>
<evidence type="ECO:0000256" key="3">
    <source>
        <dbReference type="ARBA" id="ARBA00023067"/>
    </source>
</evidence>
<dbReference type="InterPro" id="IPR000119">
    <property type="entry name" value="Hist_DNA-bd"/>
</dbReference>